<dbReference type="InterPro" id="IPR006837">
    <property type="entry name" value="Divergent_DAC"/>
</dbReference>
<keyword evidence="2" id="KW-1133">Transmembrane helix</keyword>
<keyword evidence="2" id="KW-0472">Membrane</keyword>
<gene>
    <name evidence="3" type="ORF">JFN93_16445</name>
</gene>
<feature type="transmembrane region" description="Helical" evidence="2">
    <location>
        <begin position="20"/>
        <end position="37"/>
    </location>
</feature>
<dbReference type="PANTHER" id="PTHR30105:SF2">
    <property type="entry name" value="DIVERGENT POLYSACCHARIDE DEACETYLASE SUPERFAMILY"/>
    <property type="match status" value="1"/>
</dbReference>
<comment type="caution">
    <text evidence="3">The sequence shown here is derived from an EMBL/GenBank/DDBJ whole genome shotgun (WGS) entry which is preliminary data.</text>
</comment>
<sequence>MAKKGKAVNRRKSSGGRPPYVALLVVLAVIVVVVLLLEQTRKKVSVPEQKKVETPLHLKMPERTAPAQQPMSTAVAAPEKKEPVEPAPRPHGSGTVAIIIDDMGTNVSEVRELLAIGQPLTFSVIPSLAKAKAVAEIAHSAGAEVMVHMPMEPQGYPKQRMEKIGLLLSMDDAEVAQRVKGYFQTVPFAVGANNHMGSRFTEDAGKMETVLTVLKERGMFFIDSRTSPASVGLETARELGVKTAARQVFLDNVQDDALIRKQLQQAVSIARKRGSAIAICHPHPATIRALRGALPGIAREGITFVHVSKLVR</sequence>
<accession>A0A8J7JMZ7</accession>
<dbReference type="RefSeq" id="WP_199385213.1">
    <property type="nucleotide sequence ID" value="NZ_JAEMHM010000013.1"/>
</dbReference>
<dbReference type="PANTHER" id="PTHR30105">
    <property type="entry name" value="UNCHARACTERIZED YIBQ-RELATED"/>
    <property type="match status" value="1"/>
</dbReference>
<dbReference type="SUPFAM" id="SSF88713">
    <property type="entry name" value="Glycoside hydrolase/deacetylase"/>
    <property type="match status" value="1"/>
</dbReference>
<protein>
    <submittedName>
        <fullName evidence="3">Divergent polysaccharide deacetylase family protein</fullName>
    </submittedName>
</protein>
<dbReference type="GO" id="GO:0005975">
    <property type="term" value="P:carbohydrate metabolic process"/>
    <property type="evidence" value="ECO:0007669"/>
    <property type="project" value="InterPro"/>
</dbReference>
<evidence type="ECO:0000256" key="2">
    <source>
        <dbReference type="SAM" id="Phobius"/>
    </source>
</evidence>
<proteinExistence type="predicted"/>
<dbReference type="Pfam" id="PF04748">
    <property type="entry name" value="Polysacc_deac_2"/>
    <property type="match status" value="1"/>
</dbReference>
<keyword evidence="2" id="KW-0812">Transmembrane</keyword>
<evidence type="ECO:0000256" key="1">
    <source>
        <dbReference type="SAM" id="MobiDB-lite"/>
    </source>
</evidence>
<dbReference type="Gene3D" id="3.20.20.370">
    <property type="entry name" value="Glycoside hydrolase/deacetylase"/>
    <property type="match status" value="1"/>
</dbReference>
<reference evidence="3" key="1">
    <citation type="submission" date="2020-12" db="EMBL/GenBank/DDBJ databases">
        <title>Geomonas sp. Red875, isolated from river sediment.</title>
        <authorList>
            <person name="Xu Z."/>
            <person name="Zhang Z."/>
            <person name="Masuda Y."/>
            <person name="Itoh H."/>
            <person name="Senoo K."/>
        </authorList>
    </citation>
    <scope>NUCLEOTIDE SEQUENCE</scope>
    <source>
        <strain evidence="3">Red875</strain>
    </source>
</reference>
<keyword evidence="4" id="KW-1185">Reference proteome</keyword>
<organism evidence="3 4">
    <name type="scientific">Geomesophilobacter sediminis</name>
    <dbReference type="NCBI Taxonomy" id="2798584"/>
    <lineage>
        <taxon>Bacteria</taxon>
        <taxon>Pseudomonadati</taxon>
        <taxon>Thermodesulfobacteriota</taxon>
        <taxon>Desulfuromonadia</taxon>
        <taxon>Geobacterales</taxon>
        <taxon>Geobacteraceae</taxon>
        <taxon>Geomesophilobacter</taxon>
    </lineage>
</organism>
<evidence type="ECO:0000313" key="3">
    <source>
        <dbReference type="EMBL" id="MBJ6726305.1"/>
    </source>
</evidence>
<dbReference type="CDD" id="cd10936">
    <property type="entry name" value="CE4_DAC2"/>
    <property type="match status" value="1"/>
</dbReference>
<name>A0A8J7JMZ7_9BACT</name>
<dbReference type="Proteomes" id="UP000636888">
    <property type="component" value="Unassembled WGS sequence"/>
</dbReference>
<dbReference type="EMBL" id="JAEMHM010000013">
    <property type="protein sequence ID" value="MBJ6726305.1"/>
    <property type="molecule type" value="Genomic_DNA"/>
</dbReference>
<dbReference type="InterPro" id="IPR011330">
    <property type="entry name" value="Glyco_hydro/deAcase_b/a-brl"/>
</dbReference>
<dbReference type="AlphaFoldDB" id="A0A8J7JMZ7"/>
<evidence type="ECO:0000313" key="4">
    <source>
        <dbReference type="Proteomes" id="UP000636888"/>
    </source>
</evidence>
<feature type="region of interest" description="Disordered" evidence="1">
    <location>
        <begin position="62"/>
        <end position="93"/>
    </location>
</feature>